<evidence type="ECO:0000256" key="1">
    <source>
        <dbReference type="ARBA" id="ARBA00004275"/>
    </source>
</evidence>
<keyword evidence="3" id="KW-0436">Ligase</keyword>
<evidence type="ECO:0000313" key="6">
    <source>
        <dbReference type="Proteomes" id="UP000887569"/>
    </source>
</evidence>
<dbReference type="WBParaSite" id="PgR009X_g002_t01">
    <property type="protein sequence ID" value="PgR009X_g002_t01"/>
    <property type="gene ID" value="PgR009X_g002"/>
</dbReference>
<dbReference type="InterPro" id="IPR025110">
    <property type="entry name" value="AMP-bd_C"/>
</dbReference>
<keyword evidence="6" id="KW-1185">Reference proteome</keyword>
<evidence type="ECO:0000256" key="4">
    <source>
        <dbReference type="ARBA" id="ARBA00023140"/>
    </source>
</evidence>
<dbReference type="Proteomes" id="UP000887569">
    <property type="component" value="Unplaced"/>
</dbReference>
<sequence length="130" mass="14683">GWFQTGDIGYYDEDNFVYIIGRAKETIKVRGWQVSPHEIEETILQLPEVGRCVVIGIPDEHAGEIPRAYVKLKNDAHLCAKDIHKIIEEKLASYKRLAGGIEFIDDIPMTASGKIARNELLANFLSSRKE</sequence>
<evidence type="ECO:0000256" key="2">
    <source>
        <dbReference type="ARBA" id="ARBA00006432"/>
    </source>
</evidence>
<comment type="subcellular location">
    <subcellularLocation>
        <location evidence="1">Peroxisome</location>
    </subcellularLocation>
</comment>
<dbReference type="PANTHER" id="PTHR24096:SF149">
    <property type="entry name" value="AMP-BINDING DOMAIN-CONTAINING PROTEIN-RELATED"/>
    <property type="match status" value="1"/>
</dbReference>
<dbReference type="Gene3D" id="3.40.50.12780">
    <property type="entry name" value="N-terminal domain of ligase-like"/>
    <property type="match status" value="1"/>
</dbReference>
<evidence type="ECO:0000313" key="7">
    <source>
        <dbReference type="WBParaSite" id="PgR009X_g002_t01"/>
    </source>
</evidence>
<dbReference type="GO" id="GO:0005777">
    <property type="term" value="C:peroxisome"/>
    <property type="evidence" value="ECO:0007669"/>
    <property type="project" value="UniProtKB-SubCell"/>
</dbReference>
<dbReference type="AlphaFoldDB" id="A0A915AIS7"/>
<dbReference type="Pfam" id="PF13193">
    <property type="entry name" value="AMP-binding_C"/>
    <property type="match status" value="1"/>
</dbReference>
<protein>
    <recommendedName>
        <fullName evidence="5">AMP-binding enzyme C-terminal domain-containing protein</fullName>
    </recommendedName>
</protein>
<proteinExistence type="inferred from homology"/>
<dbReference type="PANTHER" id="PTHR24096">
    <property type="entry name" value="LONG-CHAIN-FATTY-ACID--COA LIGASE"/>
    <property type="match status" value="1"/>
</dbReference>
<accession>A0A915AIS7</accession>
<evidence type="ECO:0000256" key="3">
    <source>
        <dbReference type="ARBA" id="ARBA00022598"/>
    </source>
</evidence>
<dbReference type="GO" id="GO:0016405">
    <property type="term" value="F:CoA-ligase activity"/>
    <property type="evidence" value="ECO:0007669"/>
    <property type="project" value="TreeGrafter"/>
</dbReference>
<feature type="domain" description="AMP-binding enzyme C-terminal" evidence="5">
    <location>
        <begin position="38"/>
        <end position="114"/>
    </location>
</feature>
<evidence type="ECO:0000259" key="5">
    <source>
        <dbReference type="Pfam" id="PF13193"/>
    </source>
</evidence>
<dbReference type="SUPFAM" id="SSF56801">
    <property type="entry name" value="Acetyl-CoA synthetase-like"/>
    <property type="match status" value="1"/>
</dbReference>
<dbReference type="Gene3D" id="3.30.300.30">
    <property type="match status" value="1"/>
</dbReference>
<comment type="similarity">
    <text evidence="2">Belongs to the ATP-dependent AMP-binding enzyme family.</text>
</comment>
<organism evidence="6 7">
    <name type="scientific">Parascaris univalens</name>
    <name type="common">Nematode worm</name>
    <dbReference type="NCBI Taxonomy" id="6257"/>
    <lineage>
        <taxon>Eukaryota</taxon>
        <taxon>Metazoa</taxon>
        <taxon>Ecdysozoa</taxon>
        <taxon>Nematoda</taxon>
        <taxon>Chromadorea</taxon>
        <taxon>Rhabditida</taxon>
        <taxon>Spirurina</taxon>
        <taxon>Ascaridomorpha</taxon>
        <taxon>Ascaridoidea</taxon>
        <taxon>Ascarididae</taxon>
        <taxon>Parascaris</taxon>
    </lineage>
</organism>
<keyword evidence="4" id="KW-0576">Peroxisome</keyword>
<reference evidence="7" key="1">
    <citation type="submission" date="2022-11" db="UniProtKB">
        <authorList>
            <consortium name="WormBaseParasite"/>
        </authorList>
    </citation>
    <scope>IDENTIFICATION</scope>
</reference>
<name>A0A915AIS7_PARUN</name>
<dbReference type="FunFam" id="3.30.300.30:FF:000007">
    <property type="entry name" value="4-coumarate--CoA ligase 2"/>
    <property type="match status" value="1"/>
</dbReference>
<dbReference type="InterPro" id="IPR042099">
    <property type="entry name" value="ANL_N_sf"/>
</dbReference>
<dbReference type="InterPro" id="IPR045851">
    <property type="entry name" value="AMP-bd_C_sf"/>
</dbReference>